<sequence length="57" mass="6118">MPGQAIAYKVGERVWAEGRAGARARHGAAFDLKSWHMAALDLGPMGLDLLRAELATL</sequence>
<dbReference type="Pfam" id="PF05960">
    <property type="entry name" value="DUF885"/>
    <property type="match status" value="1"/>
</dbReference>
<organism evidence="1 2">
    <name type="scientific">Nocardia goodfellowii</name>
    <dbReference type="NCBI Taxonomy" id="882446"/>
    <lineage>
        <taxon>Bacteria</taxon>
        <taxon>Bacillati</taxon>
        <taxon>Actinomycetota</taxon>
        <taxon>Actinomycetes</taxon>
        <taxon>Mycobacteriales</taxon>
        <taxon>Nocardiaceae</taxon>
        <taxon>Nocardia</taxon>
    </lineage>
</organism>
<dbReference type="EMBL" id="JAGGMR010000001">
    <property type="protein sequence ID" value="MBP2188659.1"/>
    <property type="molecule type" value="Genomic_DNA"/>
</dbReference>
<name>A0ABS4QAC8_9NOCA</name>
<keyword evidence="2" id="KW-1185">Reference proteome</keyword>
<proteinExistence type="predicted"/>
<evidence type="ECO:0000313" key="2">
    <source>
        <dbReference type="Proteomes" id="UP001519325"/>
    </source>
</evidence>
<protein>
    <submittedName>
        <fullName evidence="1">Uncharacterized protein (DUF885 family)</fullName>
    </submittedName>
</protein>
<dbReference type="InterPro" id="IPR010281">
    <property type="entry name" value="DUF885"/>
</dbReference>
<comment type="caution">
    <text evidence="1">The sequence shown here is derived from an EMBL/GenBank/DDBJ whole genome shotgun (WGS) entry which is preliminary data.</text>
</comment>
<evidence type="ECO:0000313" key="1">
    <source>
        <dbReference type="EMBL" id="MBP2188659.1"/>
    </source>
</evidence>
<reference evidence="1 2" key="1">
    <citation type="submission" date="2021-03" db="EMBL/GenBank/DDBJ databases">
        <title>Sequencing the genomes of 1000 actinobacteria strains.</title>
        <authorList>
            <person name="Klenk H.-P."/>
        </authorList>
    </citation>
    <scope>NUCLEOTIDE SEQUENCE [LARGE SCALE GENOMIC DNA]</scope>
    <source>
        <strain evidence="1 2">DSM 45516</strain>
    </source>
</reference>
<dbReference type="Proteomes" id="UP001519325">
    <property type="component" value="Unassembled WGS sequence"/>
</dbReference>
<gene>
    <name evidence="1" type="ORF">BJ987_001560</name>
</gene>
<accession>A0ABS4QAC8</accession>